<feature type="compositionally biased region" description="Low complexity" evidence="1">
    <location>
        <begin position="322"/>
        <end position="331"/>
    </location>
</feature>
<feature type="compositionally biased region" description="Low complexity" evidence="1">
    <location>
        <begin position="132"/>
        <end position="146"/>
    </location>
</feature>
<keyword evidence="3" id="KW-1185">Reference proteome</keyword>
<evidence type="ECO:0000313" key="3">
    <source>
        <dbReference type="Proteomes" id="UP001303760"/>
    </source>
</evidence>
<reference evidence="2" key="2">
    <citation type="submission" date="2023-05" db="EMBL/GenBank/DDBJ databases">
        <authorList>
            <consortium name="Lawrence Berkeley National Laboratory"/>
            <person name="Steindorff A."/>
            <person name="Hensen N."/>
            <person name="Bonometti L."/>
            <person name="Westerberg I."/>
            <person name="Brannstrom I.O."/>
            <person name="Guillou S."/>
            <person name="Cros-Aarteil S."/>
            <person name="Calhoun S."/>
            <person name="Haridas S."/>
            <person name="Kuo A."/>
            <person name="Mondo S."/>
            <person name="Pangilinan J."/>
            <person name="Riley R."/>
            <person name="Labutti K."/>
            <person name="Andreopoulos B."/>
            <person name="Lipzen A."/>
            <person name="Chen C."/>
            <person name="Yanf M."/>
            <person name="Daum C."/>
            <person name="Ng V."/>
            <person name="Clum A."/>
            <person name="Ohm R."/>
            <person name="Martin F."/>
            <person name="Silar P."/>
            <person name="Natvig D."/>
            <person name="Lalanne C."/>
            <person name="Gautier V."/>
            <person name="Ament-Velasquez S.L."/>
            <person name="Kruys A."/>
            <person name="Hutchinson M.I."/>
            <person name="Powell A.J."/>
            <person name="Barry K."/>
            <person name="Miller A.N."/>
            <person name="Grigoriev I.V."/>
            <person name="Debuchy R."/>
            <person name="Gladieux P."/>
            <person name="Thoren M.H."/>
            <person name="Johannesson H."/>
        </authorList>
    </citation>
    <scope>NUCLEOTIDE SEQUENCE</scope>
    <source>
        <strain evidence="2">CBS 532.94</strain>
    </source>
</reference>
<name>A0AAN7HBK5_9PEZI</name>
<feature type="compositionally biased region" description="Polar residues" evidence="1">
    <location>
        <begin position="182"/>
        <end position="194"/>
    </location>
</feature>
<reference evidence="2" key="1">
    <citation type="journal article" date="2023" name="Mol. Phylogenet. Evol.">
        <title>Genome-scale phylogeny and comparative genomics of the fungal order Sordariales.</title>
        <authorList>
            <person name="Hensen N."/>
            <person name="Bonometti L."/>
            <person name="Westerberg I."/>
            <person name="Brannstrom I.O."/>
            <person name="Guillou S."/>
            <person name="Cros-Aarteil S."/>
            <person name="Calhoun S."/>
            <person name="Haridas S."/>
            <person name="Kuo A."/>
            <person name="Mondo S."/>
            <person name="Pangilinan J."/>
            <person name="Riley R."/>
            <person name="LaButti K."/>
            <person name="Andreopoulos B."/>
            <person name="Lipzen A."/>
            <person name="Chen C."/>
            <person name="Yan M."/>
            <person name="Daum C."/>
            <person name="Ng V."/>
            <person name="Clum A."/>
            <person name="Steindorff A."/>
            <person name="Ohm R.A."/>
            <person name="Martin F."/>
            <person name="Silar P."/>
            <person name="Natvig D.O."/>
            <person name="Lalanne C."/>
            <person name="Gautier V."/>
            <person name="Ament-Velasquez S.L."/>
            <person name="Kruys A."/>
            <person name="Hutchinson M.I."/>
            <person name="Powell A.J."/>
            <person name="Barry K."/>
            <person name="Miller A.N."/>
            <person name="Grigoriev I.V."/>
            <person name="Debuchy R."/>
            <person name="Gladieux P."/>
            <person name="Hiltunen Thoren M."/>
            <person name="Johannesson H."/>
        </authorList>
    </citation>
    <scope>NUCLEOTIDE SEQUENCE</scope>
    <source>
        <strain evidence="2">CBS 532.94</strain>
    </source>
</reference>
<feature type="compositionally biased region" description="Basic residues" evidence="1">
    <location>
        <begin position="389"/>
        <end position="400"/>
    </location>
</feature>
<feature type="compositionally biased region" description="Acidic residues" evidence="1">
    <location>
        <begin position="155"/>
        <end position="167"/>
    </location>
</feature>
<protein>
    <submittedName>
        <fullName evidence="2">Uncharacterized protein</fullName>
    </submittedName>
</protein>
<comment type="caution">
    <text evidence="2">The sequence shown here is derived from an EMBL/GenBank/DDBJ whole genome shotgun (WGS) entry which is preliminary data.</text>
</comment>
<proteinExistence type="predicted"/>
<dbReference type="AlphaFoldDB" id="A0AAN7HBK5"/>
<dbReference type="Proteomes" id="UP001303760">
    <property type="component" value="Unassembled WGS sequence"/>
</dbReference>
<feature type="compositionally biased region" description="Basic and acidic residues" evidence="1">
    <location>
        <begin position="332"/>
        <end position="348"/>
    </location>
</feature>
<feature type="region of interest" description="Disordered" evidence="1">
    <location>
        <begin position="244"/>
        <end position="400"/>
    </location>
</feature>
<evidence type="ECO:0000313" key="2">
    <source>
        <dbReference type="EMBL" id="KAK4234979.1"/>
    </source>
</evidence>
<evidence type="ECO:0000256" key="1">
    <source>
        <dbReference type="SAM" id="MobiDB-lite"/>
    </source>
</evidence>
<gene>
    <name evidence="2" type="ORF">C8A03DRAFT_46793</name>
</gene>
<accession>A0AAN7HBK5</accession>
<feature type="compositionally biased region" description="Low complexity" evidence="1">
    <location>
        <begin position="282"/>
        <end position="293"/>
    </location>
</feature>
<dbReference type="EMBL" id="MU860309">
    <property type="protein sequence ID" value="KAK4234979.1"/>
    <property type="molecule type" value="Genomic_DNA"/>
</dbReference>
<feature type="region of interest" description="Disordered" evidence="1">
    <location>
        <begin position="132"/>
        <end position="208"/>
    </location>
</feature>
<sequence length="400" mass="45065">MDDNADSGWSWPYWKFGLKRDDLFGTLHDQYNTVPSPILDPEAFHHDVYEISQQAGTTDEFHRLLQERKQQRLRELNETLESAAFEIIANPTLIGTEQWQHAVQLFRTRSLDSLLRYFASYLPSDHPWYKSADSTATSDAGSSVGSLTDSHGSLFDDDESIMTEEPSEYPSYPKQLLPPSPRSMTMCSDSSVASPTDEEAHHDFDDFGTATPARTLSFSESEPDCCPMPQQNVRCGCGEVSRCTDSRPAATPVSETNADGVDDSVVATKRAGSRHENVARYSSTPSSTDLDTPTPRPEAHVASFFDDTKDTKPATPNRRYRSLSPSRPLPLSERDFGQLLIAHRDPRNPQRSRCIRRERECSPAVERRRRSPVDSTKKIQKPLPEATRSRTRSRKCYVDS</sequence>
<organism evidence="2 3">
    <name type="scientific">Achaetomium macrosporum</name>
    <dbReference type="NCBI Taxonomy" id="79813"/>
    <lineage>
        <taxon>Eukaryota</taxon>
        <taxon>Fungi</taxon>
        <taxon>Dikarya</taxon>
        <taxon>Ascomycota</taxon>
        <taxon>Pezizomycotina</taxon>
        <taxon>Sordariomycetes</taxon>
        <taxon>Sordariomycetidae</taxon>
        <taxon>Sordariales</taxon>
        <taxon>Chaetomiaceae</taxon>
        <taxon>Achaetomium</taxon>
    </lineage>
</organism>